<comment type="similarity">
    <text evidence="3">Belongs to the CheB family.</text>
</comment>
<evidence type="ECO:0000259" key="7">
    <source>
        <dbReference type="PROSITE" id="PS50122"/>
    </source>
</evidence>
<dbReference type="Gene3D" id="3.40.50.2300">
    <property type="match status" value="1"/>
</dbReference>
<evidence type="ECO:0000259" key="6">
    <source>
        <dbReference type="PROSITE" id="PS50110"/>
    </source>
</evidence>
<comment type="domain">
    <text evidence="3">Contains a C-terminal catalytic domain, and an N-terminal region which modulates catalytic activity.</text>
</comment>
<feature type="modified residue" description="4-aspartylphosphate" evidence="3 5">
    <location>
        <position position="56"/>
    </location>
</feature>
<dbReference type="SMART" id="SM00448">
    <property type="entry name" value="REC"/>
    <property type="match status" value="1"/>
</dbReference>
<organism evidence="8 9">
    <name type="scientific">Salinibacillus kushneri</name>
    <dbReference type="NCBI Taxonomy" id="237682"/>
    <lineage>
        <taxon>Bacteria</taxon>
        <taxon>Bacillati</taxon>
        <taxon>Bacillota</taxon>
        <taxon>Bacilli</taxon>
        <taxon>Bacillales</taxon>
        <taxon>Bacillaceae</taxon>
        <taxon>Salinibacillus</taxon>
    </lineage>
</organism>
<dbReference type="GO" id="GO:0008984">
    <property type="term" value="F:protein-glutamate methylesterase activity"/>
    <property type="evidence" value="ECO:0007669"/>
    <property type="project" value="UniProtKB-UniRule"/>
</dbReference>
<dbReference type="InterPro" id="IPR008248">
    <property type="entry name" value="CheB-like"/>
</dbReference>
<feature type="domain" description="Response regulatory" evidence="6">
    <location>
        <begin position="5"/>
        <end position="122"/>
    </location>
</feature>
<dbReference type="PROSITE" id="PS50122">
    <property type="entry name" value="CHEB"/>
    <property type="match status" value="1"/>
</dbReference>
<evidence type="ECO:0000313" key="8">
    <source>
        <dbReference type="EMBL" id="SET41129.1"/>
    </source>
</evidence>
<dbReference type="PANTHER" id="PTHR42872:SF3">
    <property type="entry name" value="PROTEIN-GLUTAMATE METHYLESTERASE_PROTEIN-GLUTAMINE GLUTAMINASE 1"/>
    <property type="match status" value="1"/>
</dbReference>
<keyword evidence="3" id="KW-0963">Cytoplasm</keyword>
<feature type="active site" evidence="3 4">
    <location>
        <position position="195"/>
    </location>
</feature>
<comment type="catalytic activity">
    <reaction evidence="2 3">
        <text>[protein]-L-glutamate 5-O-methyl ester + H2O = L-glutamyl-[protein] + methanol + H(+)</text>
        <dbReference type="Rhea" id="RHEA:23236"/>
        <dbReference type="Rhea" id="RHEA-COMP:10208"/>
        <dbReference type="Rhea" id="RHEA-COMP:10311"/>
        <dbReference type="ChEBI" id="CHEBI:15377"/>
        <dbReference type="ChEBI" id="CHEBI:15378"/>
        <dbReference type="ChEBI" id="CHEBI:17790"/>
        <dbReference type="ChEBI" id="CHEBI:29973"/>
        <dbReference type="ChEBI" id="CHEBI:82795"/>
        <dbReference type="EC" id="3.1.1.61"/>
    </reaction>
</comment>
<dbReference type="PROSITE" id="PS50110">
    <property type="entry name" value="RESPONSE_REGULATORY"/>
    <property type="match status" value="1"/>
</dbReference>
<keyword evidence="3 4" id="KW-0145">Chemotaxis</keyword>
<feature type="active site" evidence="3 4">
    <location>
        <position position="168"/>
    </location>
</feature>
<evidence type="ECO:0000256" key="5">
    <source>
        <dbReference type="PROSITE-ProRule" id="PRU00169"/>
    </source>
</evidence>
<comment type="subcellular location">
    <subcellularLocation>
        <location evidence="3">Cytoplasm</location>
    </subcellularLocation>
</comment>
<proteinExistence type="inferred from homology"/>
<evidence type="ECO:0000256" key="2">
    <source>
        <dbReference type="ARBA" id="ARBA00048267"/>
    </source>
</evidence>
<feature type="active site" evidence="3 4">
    <location>
        <position position="291"/>
    </location>
</feature>
<dbReference type="SUPFAM" id="SSF52172">
    <property type="entry name" value="CheY-like"/>
    <property type="match status" value="1"/>
</dbReference>
<comment type="PTM">
    <text evidence="3">Phosphorylated by CheA. Phosphorylation of the N-terminal regulatory domain activates the methylesterase activity.</text>
</comment>
<dbReference type="CDD" id="cd17541">
    <property type="entry name" value="REC_CheB-like"/>
    <property type="match status" value="1"/>
</dbReference>
<dbReference type="GO" id="GO:0050568">
    <property type="term" value="F:protein-glutamine glutaminase activity"/>
    <property type="evidence" value="ECO:0007669"/>
    <property type="project" value="UniProtKB-UniRule"/>
</dbReference>
<dbReference type="STRING" id="237682.SAMN05421676_104332"/>
<keyword evidence="9" id="KW-1185">Reference proteome</keyword>
<keyword evidence="3 5" id="KW-0597">Phosphoprotein</keyword>
<dbReference type="EMBL" id="FOHJ01000004">
    <property type="protein sequence ID" value="SET41129.1"/>
    <property type="molecule type" value="Genomic_DNA"/>
</dbReference>
<dbReference type="InterPro" id="IPR000673">
    <property type="entry name" value="Sig_transdc_resp-reg_Me-estase"/>
</dbReference>
<evidence type="ECO:0000256" key="4">
    <source>
        <dbReference type="PROSITE-ProRule" id="PRU00050"/>
    </source>
</evidence>
<protein>
    <recommendedName>
        <fullName evidence="3">Protein-glutamate methylesterase/protein-glutamine glutaminase</fullName>
        <ecNumber evidence="3">3.1.1.61</ecNumber>
        <ecNumber evidence="3">3.5.1.44</ecNumber>
    </recommendedName>
</protein>
<dbReference type="Pfam" id="PF01339">
    <property type="entry name" value="CheB_methylest"/>
    <property type="match status" value="1"/>
</dbReference>
<evidence type="ECO:0000313" key="9">
    <source>
        <dbReference type="Proteomes" id="UP000199095"/>
    </source>
</evidence>
<dbReference type="GO" id="GO:0006935">
    <property type="term" value="P:chemotaxis"/>
    <property type="evidence" value="ECO:0007669"/>
    <property type="project" value="UniProtKB-UniRule"/>
</dbReference>
<dbReference type="PANTHER" id="PTHR42872">
    <property type="entry name" value="PROTEIN-GLUTAMATE METHYLESTERASE/PROTEIN-GLUTAMINE GLUTAMINASE"/>
    <property type="match status" value="1"/>
</dbReference>
<dbReference type="Gene3D" id="3.40.50.180">
    <property type="entry name" value="Methylesterase CheB, C-terminal domain"/>
    <property type="match status" value="1"/>
</dbReference>
<name>A0A1I0E9N2_9BACI</name>
<dbReference type="GO" id="GO:0000156">
    <property type="term" value="F:phosphorelay response regulator activity"/>
    <property type="evidence" value="ECO:0007669"/>
    <property type="project" value="InterPro"/>
</dbReference>
<dbReference type="OrthoDB" id="9793421at2"/>
<dbReference type="EC" id="3.1.1.61" evidence="3"/>
<dbReference type="EC" id="3.5.1.44" evidence="3"/>
<dbReference type="RefSeq" id="WP_093133946.1">
    <property type="nucleotide sequence ID" value="NZ_FOHJ01000004.1"/>
</dbReference>
<accession>A0A1I0E9N2</accession>
<feature type="domain" description="CheB-type methylesterase" evidence="7">
    <location>
        <begin position="156"/>
        <end position="351"/>
    </location>
</feature>
<dbReference type="InterPro" id="IPR001789">
    <property type="entry name" value="Sig_transdc_resp-reg_receiver"/>
</dbReference>
<dbReference type="GO" id="GO:0005737">
    <property type="term" value="C:cytoplasm"/>
    <property type="evidence" value="ECO:0007669"/>
    <property type="project" value="UniProtKB-SubCell"/>
</dbReference>
<dbReference type="Proteomes" id="UP000199095">
    <property type="component" value="Unassembled WGS sequence"/>
</dbReference>
<sequence length="351" mass="38523">MRTIRVLVIDDSAFMRKMISEILSQDEQLEVIATARNGQDGLEKINKLSPDVVTLDVEMPVMDGFEALQQIMKEYPLPVVMVSSLTKSGADSTLKALQYGAIDFITKPSGSISLDMYKTEQEMIMKVKQAAKVDIRQIDNKTNLSLPIAMKPQRSQHKSKKIVVIGVSTGGPRALQKLLPILPKDFPAPILVVQHMPGGFTKSLAERLDRESSLTVKEATNGEFLSKGNIYIAPGDYHLEVRKIGISLTAFINQTEPIGGHRPSVNKLFESVADLGNYQKYALVLTGMGSDGSIGIKTLKEKDPDTTIVVESKESAVIFGMPKAAIETNQVSHVVRIEEMGSLLSELIQNE</sequence>
<keyword evidence="1 3" id="KW-0378">Hydrolase</keyword>
<comment type="catalytic activity">
    <reaction evidence="3">
        <text>L-glutaminyl-[protein] + H2O = L-glutamyl-[protein] + NH4(+)</text>
        <dbReference type="Rhea" id="RHEA:16441"/>
        <dbReference type="Rhea" id="RHEA-COMP:10207"/>
        <dbReference type="Rhea" id="RHEA-COMP:10208"/>
        <dbReference type="ChEBI" id="CHEBI:15377"/>
        <dbReference type="ChEBI" id="CHEBI:28938"/>
        <dbReference type="ChEBI" id="CHEBI:29973"/>
        <dbReference type="ChEBI" id="CHEBI:30011"/>
        <dbReference type="EC" id="3.5.1.44"/>
    </reaction>
</comment>
<dbReference type="Pfam" id="PF00072">
    <property type="entry name" value="Response_reg"/>
    <property type="match status" value="1"/>
</dbReference>
<dbReference type="HAMAP" id="MF_00099">
    <property type="entry name" value="CheB_chemtxs"/>
    <property type="match status" value="1"/>
</dbReference>
<evidence type="ECO:0000256" key="1">
    <source>
        <dbReference type="ARBA" id="ARBA00022801"/>
    </source>
</evidence>
<reference evidence="9" key="1">
    <citation type="submission" date="2016-10" db="EMBL/GenBank/DDBJ databases">
        <authorList>
            <person name="Varghese N."/>
            <person name="Submissions S."/>
        </authorList>
    </citation>
    <scope>NUCLEOTIDE SEQUENCE [LARGE SCALE GENOMIC DNA]</scope>
    <source>
        <strain evidence="9">CGMCC 1.3566</strain>
    </source>
</reference>
<evidence type="ECO:0000256" key="3">
    <source>
        <dbReference type="HAMAP-Rule" id="MF_00099"/>
    </source>
</evidence>
<dbReference type="PIRSF" id="PIRSF000876">
    <property type="entry name" value="RR_chemtxs_CheB"/>
    <property type="match status" value="1"/>
</dbReference>
<dbReference type="AlphaFoldDB" id="A0A1I0E9N2"/>
<dbReference type="SUPFAM" id="SSF52738">
    <property type="entry name" value="Methylesterase CheB, C-terminal domain"/>
    <property type="match status" value="1"/>
</dbReference>
<dbReference type="InterPro" id="IPR011006">
    <property type="entry name" value="CheY-like_superfamily"/>
</dbReference>
<dbReference type="NCBIfam" id="NF001965">
    <property type="entry name" value="PRK00742.1"/>
    <property type="match status" value="1"/>
</dbReference>
<dbReference type="CDD" id="cd16432">
    <property type="entry name" value="CheB_Rec"/>
    <property type="match status" value="1"/>
</dbReference>
<comment type="function">
    <text evidence="3">Involved in chemotaxis. Part of a chemotaxis signal transduction system that modulates chemotaxis in response to various stimuli. Catalyzes the demethylation of specific methylglutamate residues introduced into the chemoreceptors (methyl-accepting chemotaxis proteins or MCP) by CheR. Also mediates the irreversible deamidation of specific glutamine residues to glutamic acid.</text>
</comment>
<gene>
    <name evidence="3" type="primary">cheB</name>
    <name evidence="8" type="ORF">SAMN05421676_104332</name>
</gene>
<dbReference type="InterPro" id="IPR035909">
    <property type="entry name" value="CheB_C"/>
</dbReference>